<protein>
    <submittedName>
        <fullName evidence="2">Uncharacterized protein</fullName>
    </submittedName>
</protein>
<keyword evidence="1" id="KW-1133">Transmembrane helix</keyword>
<evidence type="ECO:0000313" key="2">
    <source>
        <dbReference type="EMBL" id="JAV56291.1"/>
    </source>
</evidence>
<reference evidence="2" key="1">
    <citation type="journal article" date="2016" name="Sci. Rep.">
        <title>Molecular characterization of firefly nuptial gifts: a multi-omics approach sheds light on postcopulatory sexual selection.</title>
        <authorList>
            <person name="Al-Wathiqui N."/>
            <person name="Fallon T.R."/>
            <person name="South A."/>
            <person name="Weng J.K."/>
            <person name="Lewis S.M."/>
        </authorList>
    </citation>
    <scope>NUCLEOTIDE SEQUENCE</scope>
</reference>
<organism evidence="2">
    <name type="scientific">Photinus pyralis</name>
    <name type="common">Common eastern firefly</name>
    <name type="synonym">Lampyris pyralis</name>
    <dbReference type="NCBI Taxonomy" id="7054"/>
    <lineage>
        <taxon>Eukaryota</taxon>
        <taxon>Metazoa</taxon>
        <taxon>Ecdysozoa</taxon>
        <taxon>Arthropoda</taxon>
        <taxon>Hexapoda</taxon>
        <taxon>Insecta</taxon>
        <taxon>Pterygota</taxon>
        <taxon>Neoptera</taxon>
        <taxon>Endopterygota</taxon>
        <taxon>Coleoptera</taxon>
        <taxon>Polyphaga</taxon>
        <taxon>Elateriformia</taxon>
        <taxon>Elateroidea</taxon>
        <taxon>Lampyridae</taxon>
        <taxon>Lampyrinae</taxon>
        <taxon>Photinus</taxon>
    </lineage>
</organism>
<feature type="transmembrane region" description="Helical" evidence="1">
    <location>
        <begin position="14"/>
        <end position="37"/>
    </location>
</feature>
<dbReference type="EMBL" id="GEZM01093283">
    <property type="protein sequence ID" value="JAV56291.1"/>
    <property type="molecule type" value="Transcribed_RNA"/>
</dbReference>
<evidence type="ECO:0000256" key="1">
    <source>
        <dbReference type="SAM" id="Phobius"/>
    </source>
</evidence>
<keyword evidence="1" id="KW-0472">Membrane</keyword>
<name>A0A1Y1K719_PHOPY</name>
<proteinExistence type="predicted"/>
<accession>A0A1Y1K719</accession>
<sequence length="170" mass="19452">MSIMVVTVRWMESWTVVVICIASLLLIILILLSCVCWNKHKAKFRKFAVLDQKGVKRVFSPEISVINTQKGDKRQHGMFKQLSRSNTKGGWKFLKSPEENSDLRQSMEINHAFDHAVLQIERRDKDEDVLSCISNDSKQTFYSTYPMVRTMSTTGTIKSSASNPDLAHLK</sequence>
<dbReference type="AlphaFoldDB" id="A0A1Y1K719"/>
<keyword evidence="1" id="KW-0812">Transmembrane</keyword>